<dbReference type="AlphaFoldDB" id="A0A430FKX9"/>
<dbReference type="PANTHER" id="PTHR36447:SF1">
    <property type="entry name" value="BETA-GALACTOSIDASE GANA"/>
    <property type="match status" value="1"/>
</dbReference>
<organism evidence="13 14">
    <name type="scientific">Bifidobacterium goeldii</name>
    <dbReference type="NCBI Taxonomy" id="2306975"/>
    <lineage>
        <taxon>Bacteria</taxon>
        <taxon>Bacillati</taxon>
        <taxon>Actinomycetota</taxon>
        <taxon>Actinomycetes</taxon>
        <taxon>Bifidobacteriales</taxon>
        <taxon>Bifidobacteriaceae</taxon>
        <taxon>Bifidobacterium</taxon>
    </lineage>
</organism>
<reference evidence="13 14" key="1">
    <citation type="submission" date="2018-09" db="EMBL/GenBank/DDBJ databases">
        <title>Characterization of the phylogenetic diversity of five novel species belonging to the genus Bifidobacterium.</title>
        <authorList>
            <person name="Lugli G.A."/>
            <person name="Duranti S."/>
            <person name="Milani C."/>
        </authorList>
    </citation>
    <scope>NUCLEOTIDE SEQUENCE [LARGE SCALE GENOMIC DNA]</scope>
    <source>
        <strain evidence="13 14">2034B</strain>
    </source>
</reference>
<evidence type="ECO:0000256" key="3">
    <source>
        <dbReference type="ARBA" id="ARBA00012756"/>
    </source>
</evidence>
<dbReference type="InterPro" id="IPR013738">
    <property type="entry name" value="Beta_galactosidase_Trimer"/>
</dbReference>
<evidence type="ECO:0000256" key="9">
    <source>
        <dbReference type="PIRSR" id="PIRSR001084-3"/>
    </source>
</evidence>
<dbReference type="GO" id="GO:0004565">
    <property type="term" value="F:beta-galactosidase activity"/>
    <property type="evidence" value="ECO:0007669"/>
    <property type="project" value="UniProtKB-EC"/>
</dbReference>
<gene>
    <name evidence="13" type="ORF">D2E25_0888</name>
</gene>
<dbReference type="EC" id="3.2.1.23" evidence="3 6"/>
<sequence>MLYGGDYNPEQWPRDVWKHDMRLLREASINEVTLNVFSWAALQPDEGTYDFSRLDDIVSTVSDAGMKIIMATGTGALPAWLSLAHPDVERVDFDGRKHRHGARQNACPSSPTYRRYAAALAGKMAEHYASLPNLVAWHVSNEYEGICYCENCQRAYRDWLRERYGTIEQLNATWGTDFWGHTYRSFDEIFPPDRAGDGSYDDPCAVLPAASLDYARFFDDAIIGAYNAEKDAIRRFDSKTPITTNFMGNFFQYDYQHWAKDIDIAAWDCYPRLGTPPSDTAFWHDLIRCLKQRPFLLMEQTPSRMNWMPYNALKRPGQMRQQSWQAIAHGADSVQFFQMRRSRYGCEKFHGAVIDADGTDETRTFREVASLGRELASIGSMIEGSMPLPRVAMLFDWSSWRGLRNAIGPSKDLDYLRESRAMYAELYRRNVPVDVVGVDADLSRYDVVLAPALYIVDSAAAGRLNDYVRGGGRLLLTVMSALSDEHDVLYNGKIPAPFHDIAGVWAMETDALAPEDRVPLEFAEGVGGGSSDDGASEGGARAAGDTDRSASPAGRVLCDVLVPSEGTETLASYGPGPFYAGTPAITRHRAGSGVCYYAGTFLDPAAMQLLIGEMLDDAGIPTIESPSGVEINTRYTDHGDALTFIINDTGEPRSVRVPVEGVDLLNNNEPHTVGDIIELPPYGVMLLQGNGKNR</sequence>
<dbReference type="Proteomes" id="UP000287533">
    <property type="component" value="Unassembled WGS sequence"/>
</dbReference>
<dbReference type="InterPro" id="IPR003476">
    <property type="entry name" value="Glyco_hydro_42"/>
</dbReference>
<evidence type="ECO:0000256" key="2">
    <source>
        <dbReference type="ARBA" id="ARBA00005940"/>
    </source>
</evidence>
<evidence type="ECO:0000313" key="14">
    <source>
        <dbReference type="Proteomes" id="UP000287533"/>
    </source>
</evidence>
<dbReference type="InterPro" id="IPR013529">
    <property type="entry name" value="Glyco_hydro_42_N"/>
</dbReference>
<keyword evidence="9" id="KW-0862">Zinc</keyword>
<feature type="binding site" evidence="9">
    <location>
        <position position="147"/>
    </location>
    <ligand>
        <name>Zn(2+)</name>
        <dbReference type="ChEBI" id="CHEBI:29105"/>
    </ligand>
</feature>
<keyword evidence="4 6" id="KW-0378">Hydrolase</keyword>
<dbReference type="CDD" id="cd03143">
    <property type="entry name" value="A4_beta-galactosidase_middle_domain"/>
    <property type="match status" value="1"/>
</dbReference>
<dbReference type="PIRSF" id="PIRSF001084">
    <property type="entry name" value="B-galactosidase"/>
    <property type="match status" value="1"/>
</dbReference>
<dbReference type="Gene3D" id="3.20.20.80">
    <property type="entry name" value="Glycosidases"/>
    <property type="match status" value="1"/>
</dbReference>
<feature type="binding site" evidence="8">
    <location>
        <position position="141"/>
    </location>
    <ligand>
        <name>substrate</name>
    </ligand>
</feature>
<evidence type="ECO:0000259" key="11">
    <source>
        <dbReference type="Pfam" id="PF02449"/>
    </source>
</evidence>
<dbReference type="Pfam" id="PF08532">
    <property type="entry name" value="Glyco_hydro_42M"/>
    <property type="match status" value="1"/>
</dbReference>
<dbReference type="GO" id="GO:0046872">
    <property type="term" value="F:metal ion binding"/>
    <property type="evidence" value="ECO:0007669"/>
    <property type="project" value="UniProtKB-KW"/>
</dbReference>
<comment type="similarity">
    <text evidence="2 6">Belongs to the glycosyl hydrolase 42 family.</text>
</comment>
<evidence type="ECO:0000256" key="1">
    <source>
        <dbReference type="ARBA" id="ARBA00001412"/>
    </source>
</evidence>
<feature type="active site" description="Proton donor" evidence="7">
    <location>
        <position position="142"/>
    </location>
</feature>
<evidence type="ECO:0000313" key="13">
    <source>
        <dbReference type="EMBL" id="RSX53565.1"/>
    </source>
</evidence>
<feature type="domain" description="Beta-galactosidase trimerisation" evidence="12">
    <location>
        <begin position="390"/>
        <end position="620"/>
    </location>
</feature>
<dbReference type="SUPFAM" id="SSF51445">
    <property type="entry name" value="(Trans)glycosidases"/>
    <property type="match status" value="1"/>
</dbReference>
<comment type="caution">
    <text evidence="13">The sequence shown here is derived from an EMBL/GenBank/DDBJ whole genome shotgun (WGS) entry which is preliminary data.</text>
</comment>
<protein>
    <recommendedName>
        <fullName evidence="3 6">Beta-galactosidase</fullName>
        <shortName evidence="6">Beta-gal</shortName>
        <ecNumber evidence="3 6">3.2.1.23</ecNumber>
    </recommendedName>
</protein>
<feature type="domain" description="Glycoside hydrolase family 42 N-terminal" evidence="11">
    <location>
        <begin position="6"/>
        <end position="377"/>
    </location>
</feature>
<evidence type="ECO:0000256" key="6">
    <source>
        <dbReference type="PIRNR" id="PIRNR001084"/>
    </source>
</evidence>
<evidence type="ECO:0000256" key="8">
    <source>
        <dbReference type="PIRSR" id="PIRSR001084-2"/>
    </source>
</evidence>
<dbReference type="OrthoDB" id="9800974at2"/>
<accession>A0A430FKX9</accession>
<evidence type="ECO:0000256" key="7">
    <source>
        <dbReference type="PIRSR" id="PIRSR001084-1"/>
    </source>
</evidence>
<feature type="region of interest" description="Disordered" evidence="10">
    <location>
        <begin position="522"/>
        <end position="551"/>
    </location>
</feature>
<dbReference type="Pfam" id="PF02449">
    <property type="entry name" value="Glyco_hydro_42"/>
    <property type="match status" value="1"/>
</dbReference>
<feature type="binding site" evidence="9">
    <location>
        <position position="107"/>
    </location>
    <ligand>
        <name>Zn(2+)</name>
        <dbReference type="ChEBI" id="CHEBI:29105"/>
    </ligand>
</feature>
<evidence type="ECO:0000256" key="4">
    <source>
        <dbReference type="ARBA" id="ARBA00022801"/>
    </source>
</evidence>
<feature type="active site" description="Nucleophile" evidence="7">
    <location>
        <position position="299"/>
    </location>
</feature>
<feature type="binding site" evidence="9">
    <location>
        <position position="152"/>
    </location>
    <ligand>
        <name>Zn(2+)</name>
        <dbReference type="ChEBI" id="CHEBI:29105"/>
    </ligand>
</feature>
<dbReference type="Gene3D" id="3.40.50.880">
    <property type="match status" value="1"/>
</dbReference>
<dbReference type="GO" id="GO:0009341">
    <property type="term" value="C:beta-galactosidase complex"/>
    <property type="evidence" value="ECO:0007669"/>
    <property type="project" value="InterPro"/>
</dbReference>
<dbReference type="GO" id="GO:0005975">
    <property type="term" value="P:carbohydrate metabolic process"/>
    <property type="evidence" value="ECO:0007669"/>
    <property type="project" value="InterPro"/>
</dbReference>
<keyword evidence="14" id="KW-1185">Reference proteome</keyword>
<dbReference type="InterPro" id="IPR013780">
    <property type="entry name" value="Glyco_hydro_b"/>
</dbReference>
<evidence type="ECO:0000256" key="10">
    <source>
        <dbReference type="SAM" id="MobiDB-lite"/>
    </source>
</evidence>
<dbReference type="InterPro" id="IPR029062">
    <property type="entry name" value="Class_I_gatase-like"/>
</dbReference>
<proteinExistence type="inferred from homology"/>
<dbReference type="PANTHER" id="PTHR36447">
    <property type="entry name" value="BETA-GALACTOSIDASE GANA"/>
    <property type="match status" value="1"/>
</dbReference>
<evidence type="ECO:0000256" key="5">
    <source>
        <dbReference type="ARBA" id="ARBA00023295"/>
    </source>
</evidence>
<name>A0A430FKX9_9BIFI</name>
<feature type="binding site" evidence="8">
    <location>
        <position position="307"/>
    </location>
    <ligand>
        <name>substrate</name>
    </ligand>
</feature>
<dbReference type="EMBL" id="QXGL01000002">
    <property type="protein sequence ID" value="RSX53565.1"/>
    <property type="molecule type" value="Genomic_DNA"/>
</dbReference>
<dbReference type="RefSeq" id="WP_125980223.1">
    <property type="nucleotide sequence ID" value="NZ_QXGL01000002.1"/>
</dbReference>
<dbReference type="Gene3D" id="2.60.40.1180">
    <property type="entry name" value="Golgi alpha-mannosidase II"/>
    <property type="match status" value="1"/>
</dbReference>
<feature type="binding site" evidence="8">
    <location>
        <position position="103"/>
    </location>
    <ligand>
        <name>substrate</name>
    </ligand>
</feature>
<dbReference type="InterPro" id="IPR017853">
    <property type="entry name" value="GH"/>
</dbReference>
<dbReference type="SUPFAM" id="SSF52317">
    <property type="entry name" value="Class I glutamine amidotransferase-like"/>
    <property type="match status" value="1"/>
</dbReference>
<feature type="binding site" evidence="9">
    <location>
        <position position="149"/>
    </location>
    <ligand>
        <name>Zn(2+)</name>
        <dbReference type="ChEBI" id="CHEBI:29105"/>
    </ligand>
</feature>
<comment type="catalytic activity">
    <reaction evidence="1 6">
        <text>Hydrolysis of terminal non-reducing beta-D-galactose residues in beta-D-galactosides.</text>
        <dbReference type="EC" id="3.2.1.23"/>
    </reaction>
</comment>
<keyword evidence="9" id="KW-0479">Metal-binding</keyword>
<keyword evidence="5 6" id="KW-0326">Glycosidase</keyword>
<evidence type="ECO:0000259" key="12">
    <source>
        <dbReference type="Pfam" id="PF08532"/>
    </source>
</evidence>